<name>A0AA35KN29_9SAUR</name>
<accession>A0AA35KN29</accession>
<gene>
    <name evidence="2" type="ORF">PODLI_1B026186</name>
</gene>
<feature type="compositionally biased region" description="Basic and acidic residues" evidence="1">
    <location>
        <begin position="19"/>
        <end position="44"/>
    </location>
</feature>
<dbReference type="EMBL" id="OX395132">
    <property type="protein sequence ID" value="CAI5780269.1"/>
    <property type="molecule type" value="Genomic_DNA"/>
</dbReference>
<evidence type="ECO:0000313" key="2">
    <source>
        <dbReference type="EMBL" id="CAI5780269.1"/>
    </source>
</evidence>
<feature type="region of interest" description="Disordered" evidence="1">
    <location>
        <begin position="1"/>
        <end position="58"/>
    </location>
</feature>
<evidence type="ECO:0000256" key="1">
    <source>
        <dbReference type="SAM" id="MobiDB-lite"/>
    </source>
</evidence>
<dbReference type="AlphaFoldDB" id="A0AA35KN29"/>
<proteinExistence type="predicted"/>
<protein>
    <submittedName>
        <fullName evidence="2">Uncharacterized protein</fullName>
    </submittedName>
</protein>
<dbReference type="Proteomes" id="UP001178461">
    <property type="component" value="Chromosome 7"/>
</dbReference>
<keyword evidence="3" id="KW-1185">Reference proteome</keyword>
<evidence type="ECO:0000313" key="3">
    <source>
        <dbReference type="Proteomes" id="UP001178461"/>
    </source>
</evidence>
<reference evidence="2" key="1">
    <citation type="submission" date="2022-12" db="EMBL/GenBank/DDBJ databases">
        <authorList>
            <person name="Alioto T."/>
            <person name="Alioto T."/>
            <person name="Gomez Garrido J."/>
        </authorList>
    </citation>
    <scope>NUCLEOTIDE SEQUENCE</scope>
</reference>
<organism evidence="2 3">
    <name type="scientific">Podarcis lilfordi</name>
    <name type="common">Lilford's wall lizard</name>
    <dbReference type="NCBI Taxonomy" id="74358"/>
    <lineage>
        <taxon>Eukaryota</taxon>
        <taxon>Metazoa</taxon>
        <taxon>Chordata</taxon>
        <taxon>Craniata</taxon>
        <taxon>Vertebrata</taxon>
        <taxon>Euteleostomi</taxon>
        <taxon>Lepidosauria</taxon>
        <taxon>Squamata</taxon>
        <taxon>Bifurcata</taxon>
        <taxon>Unidentata</taxon>
        <taxon>Episquamata</taxon>
        <taxon>Laterata</taxon>
        <taxon>Lacertibaenia</taxon>
        <taxon>Lacertidae</taxon>
        <taxon>Podarcis</taxon>
    </lineage>
</organism>
<sequence length="58" mass="7042">MARQRRQRSAPTRDFACMRGEKTRPRRKEQEKEKKGRGKNRIDKQLPPQEAEFESRAW</sequence>